<dbReference type="Pfam" id="PF00975">
    <property type="entry name" value="Thioesterase"/>
    <property type="match status" value="1"/>
</dbReference>
<name>A0ABV1LT25_9BURK</name>
<reference evidence="3 4" key="1">
    <citation type="journal article" date="2024" name="Chem. Sci.">
        <title>Discovery of a lagriamide polyketide by integrated genome mining, isotopic labeling, and untargeted metabolomics.</title>
        <authorList>
            <person name="Fergusson C.H."/>
            <person name="Saulog J."/>
            <person name="Paulo B.S."/>
            <person name="Wilson D.M."/>
            <person name="Liu D.Y."/>
            <person name="Morehouse N.J."/>
            <person name="Waterworth S."/>
            <person name="Barkei J."/>
            <person name="Gray C.A."/>
            <person name="Kwan J.C."/>
            <person name="Eustaquio A.S."/>
            <person name="Linington R.G."/>
        </authorList>
    </citation>
    <scope>NUCLEOTIDE SEQUENCE [LARGE SCALE GENOMIC DNA]</scope>
    <source>
        <strain evidence="3 4">RL17-338-BIF-B</strain>
    </source>
</reference>
<accession>A0ABV1LT25</accession>
<dbReference type="Proteomes" id="UP001469089">
    <property type="component" value="Unassembled WGS sequence"/>
</dbReference>
<dbReference type="PANTHER" id="PTHR11487">
    <property type="entry name" value="THIOESTERASE"/>
    <property type="match status" value="1"/>
</dbReference>
<organism evidence="3 4">
    <name type="scientific">Paraburkholderia acidicola</name>
    <dbReference type="NCBI Taxonomy" id="1912599"/>
    <lineage>
        <taxon>Bacteria</taxon>
        <taxon>Pseudomonadati</taxon>
        <taxon>Pseudomonadota</taxon>
        <taxon>Betaproteobacteria</taxon>
        <taxon>Burkholderiales</taxon>
        <taxon>Burkholderiaceae</taxon>
        <taxon>Paraburkholderia</taxon>
    </lineage>
</organism>
<comment type="caution">
    <text evidence="3">The sequence shown here is derived from an EMBL/GenBank/DDBJ whole genome shotgun (WGS) entry which is preliminary data.</text>
</comment>
<proteinExistence type="inferred from homology"/>
<dbReference type="Gene3D" id="3.40.50.1820">
    <property type="entry name" value="alpha/beta hydrolase"/>
    <property type="match status" value="1"/>
</dbReference>
<dbReference type="InterPro" id="IPR001031">
    <property type="entry name" value="Thioesterase"/>
</dbReference>
<protein>
    <submittedName>
        <fullName evidence="3">Alpha/beta fold hydrolase</fullName>
    </submittedName>
</protein>
<evidence type="ECO:0000313" key="3">
    <source>
        <dbReference type="EMBL" id="MEQ5842435.1"/>
    </source>
</evidence>
<dbReference type="RefSeq" id="WP_349544290.1">
    <property type="nucleotide sequence ID" value="NZ_JAOALG010000002.1"/>
</dbReference>
<keyword evidence="4" id="KW-1185">Reference proteome</keyword>
<gene>
    <name evidence="3" type="ORF">N0A02_23595</name>
</gene>
<comment type="similarity">
    <text evidence="1">Belongs to the thioesterase family.</text>
</comment>
<dbReference type="SUPFAM" id="SSF53474">
    <property type="entry name" value="alpha/beta-Hydrolases"/>
    <property type="match status" value="1"/>
</dbReference>
<evidence type="ECO:0000313" key="4">
    <source>
        <dbReference type="Proteomes" id="UP001469089"/>
    </source>
</evidence>
<evidence type="ECO:0000259" key="2">
    <source>
        <dbReference type="Pfam" id="PF00975"/>
    </source>
</evidence>
<evidence type="ECO:0000256" key="1">
    <source>
        <dbReference type="ARBA" id="ARBA00007169"/>
    </source>
</evidence>
<dbReference type="InterPro" id="IPR012223">
    <property type="entry name" value="TEII"/>
</dbReference>
<dbReference type="GO" id="GO:0016787">
    <property type="term" value="F:hydrolase activity"/>
    <property type="evidence" value="ECO:0007669"/>
    <property type="project" value="UniProtKB-KW"/>
</dbReference>
<sequence>MKNIFLLPYAGGSVSGYRPYVADFPEHVGVVVPVEIPGRGKRSHESFATSIPECAAVTVDQLASVDEDYILHGHCMGALLAFEVIKLLEARGRRLPRFMVSSGRNAPKYRTNWSQQVAGLDDEQFFYALKEVGGVPRGLNFAMSRQFLIVIRHDQAMSRDYDPGETKISVPILALAGRDDGMTNAAALAEWQNYTSDFVSVQWLEGQHYFIFDQAREVASCIEEFSRQVSH</sequence>
<feature type="domain" description="Thioesterase" evidence="2">
    <location>
        <begin position="3"/>
        <end position="224"/>
    </location>
</feature>
<dbReference type="EMBL" id="JAOALG010000002">
    <property type="protein sequence ID" value="MEQ5842435.1"/>
    <property type="molecule type" value="Genomic_DNA"/>
</dbReference>
<dbReference type="PANTHER" id="PTHR11487:SF0">
    <property type="entry name" value="S-ACYL FATTY ACID SYNTHASE THIOESTERASE, MEDIUM CHAIN"/>
    <property type="match status" value="1"/>
</dbReference>
<dbReference type="InterPro" id="IPR029058">
    <property type="entry name" value="AB_hydrolase_fold"/>
</dbReference>
<keyword evidence="3" id="KW-0378">Hydrolase</keyword>